<evidence type="ECO:0000313" key="1">
    <source>
        <dbReference type="EMBL" id="QRV39030.1"/>
    </source>
</evidence>
<accession>A0ABD7D8A8</accession>
<dbReference type="AlphaFoldDB" id="A0ABD7D8A8"/>
<sequence>MMTIKVYEVRRDGTIRMVREETEVDPSNSAKIRPGCRLASAFNARA</sequence>
<protein>
    <submittedName>
        <fullName evidence="1">Uncharacterized protein</fullName>
    </submittedName>
</protein>
<evidence type="ECO:0000313" key="2">
    <source>
        <dbReference type="Proteomes" id="UP000623926"/>
    </source>
</evidence>
<reference evidence="1 2" key="1">
    <citation type="submission" date="2021-02" db="EMBL/GenBank/DDBJ databases">
        <title>FDA dAtabase for Regulatory Grade micrObial Sequences (FDA-ARGOS): Supporting development and validation of Infectious Disease Dx tests.</title>
        <authorList>
            <person name="Sproer C."/>
            <person name="Gronow S."/>
            <person name="Severitt S."/>
            <person name="Schroder I."/>
            <person name="Tallon L."/>
            <person name="Sadzewicz L."/>
            <person name="Zhao X."/>
            <person name="Boylan J."/>
            <person name="Ott S."/>
            <person name="Bowen H."/>
            <person name="Vavikolanu K."/>
            <person name="Mehta A."/>
            <person name="Aluvathingal J."/>
            <person name="Nadendla S."/>
            <person name="Lowell S."/>
            <person name="Myers T."/>
            <person name="Yan Y."/>
            <person name="Sichtig H."/>
        </authorList>
    </citation>
    <scope>NUCLEOTIDE SEQUENCE [LARGE SCALE GENOMIC DNA]</scope>
    <source>
        <strain evidence="1 2">FDAARGOS_1212</strain>
    </source>
</reference>
<dbReference type="EMBL" id="CP070245">
    <property type="protein sequence ID" value="QRV39030.1"/>
    <property type="molecule type" value="Genomic_DNA"/>
</dbReference>
<organism evidence="1 2">
    <name type="scientific">Streptomyces californicus</name>
    <dbReference type="NCBI Taxonomy" id="67351"/>
    <lineage>
        <taxon>Bacteria</taxon>
        <taxon>Bacillati</taxon>
        <taxon>Actinomycetota</taxon>
        <taxon>Actinomycetes</taxon>
        <taxon>Kitasatosporales</taxon>
        <taxon>Streptomycetaceae</taxon>
        <taxon>Streptomyces</taxon>
    </lineage>
</organism>
<dbReference type="RefSeq" id="WP_169749616.1">
    <property type="nucleotide sequence ID" value="NZ_CP070242.1"/>
</dbReference>
<dbReference type="GeneID" id="63981895"/>
<proteinExistence type="predicted"/>
<name>A0ABD7D8A8_9ACTN</name>
<dbReference type="Proteomes" id="UP000623926">
    <property type="component" value="Chromosome"/>
</dbReference>
<gene>
    <name evidence="1" type="ORF">I6J42_13760</name>
</gene>